<dbReference type="InterPro" id="IPR004827">
    <property type="entry name" value="bZIP"/>
</dbReference>
<gene>
    <name evidence="3" type="ORF">M441DRAFT_153231</name>
</gene>
<dbReference type="Proteomes" id="UP000240493">
    <property type="component" value="Unassembled WGS sequence"/>
</dbReference>
<sequence>MPAVQRSESLLYSPDFSSSKNSDCSSPAKRSKTSVQDTEWSDVTDPEERRRIQNRVAQRKFRTKAREQKERAEREARDKEHAGNSYRIPDSDNINTETELSGLPWGSMNLSLFVARGHEAESRRASRRGVHQSDGFTSPNYTSSFDSNMRQSASYSSSGANDIYPEDNSYVYDACFIGQAFPTL</sequence>
<dbReference type="PROSITE" id="PS00036">
    <property type="entry name" value="BZIP_BASIC"/>
    <property type="match status" value="1"/>
</dbReference>
<keyword evidence="4" id="KW-1185">Reference proteome</keyword>
<reference evidence="3 4" key="1">
    <citation type="submission" date="2016-07" db="EMBL/GenBank/DDBJ databases">
        <title>Multiple horizontal gene transfer events from other fungi enriched the ability of initially mycotrophic Trichoderma (Ascomycota) to feed on dead plant biomass.</title>
        <authorList>
            <consortium name="DOE Joint Genome Institute"/>
            <person name="Aerts A."/>
            <person name="Atanasova L."/>
            <person name="Chenthamara K."/>
            <person name="Zhang J."/>
            <person name="Grujic M."/>
            <person name="Henrissat B."/>
            <person name="Kuo A."/>
            <person name="Salamov A."/>
            <person name="Lipzen A."/>
            <person name="Labutti K."/>
            <person name="Barry K."/>
            <person name="Miao Y."/>
            <person name="Rahimi M.J."/>
            <person name="Shen Q."/>
            <person name="Grigoriev I.V."/>
            <person name="Kubicek C.P."/>
            <person name="Druzhinina I.S."/>
        </authorList>
    </citation>
    <scope>NUCLEOTIDE SEQUENCE [LARGE SCALE GENOMIC DNA]</scope>
    <source>
        <strain evidence="3 4">CBS 433.97</strain>
    </source>
</reference>
<evidence type="ECO:0000256" key="1">
    <source>
        <dbReference type="SAM" id="MobiDB-lite"/>
    </source>
</evidence>
<proteinExistence type="predicted"/>
<organism evidence="3 4">
    <name type="scientific">Trichoderma asperellum (strain ATCC 204424 / CBS 433.97 / NBRC 101777)</name>
    <dbReference type="NCBI Taxonomy" id="1042311"/>
    <lineage>
        <taxon>Eukaryota</taxon>
        <taxon>Fungi</taxon>
        <taxon>Dikarya</taxon>
        <taxon>Ascomycota</taxon>
        <taxon>Pezizomycotina</taxon>
        <taxon>Sordariomycetes</taxon>
        <taxon>Hypocreomycetidae</taxon>
        <taxon>Hypocreales</taxon>
        <taxon>Hypocreaceae</taxon>
        <taxon>Trichoderma</taxon>
    </lineage>
</organism>
<accession>A0A2T3YSG7</accession>
<feature type="compositionally biased region" description="Basic and acidic residues" evidence="1">
    <location>
        <begin position="64"/>
        <end position="82"/>
    </location>
</feature>
<protein>
    <recommendedName>
        <fullName evidence="2">BZIP domain-containing protein</fullName>
    </recommendedName>
</protein>
<feature type="region of interest" description="Disordered" evidence="1">
    <location>
        <begin position="123"/>
        <end position="160"/>
    </location>
</feature>
<feature type="domain" description="BZIP" evidence="2">
    <location>
        <begin position="49"/>
        <end position="64"/>
    </location>
</feature>
<evidence type="ECO:0000313" key="4">
    <source>
        <dbReference type="Proteomes" id="UP000240493"/>
    </source>
</evidence>
<feature type="compositionally biased region" description="Polar residues" evidence="1">
    <location>
        <begin position="134"/>
        <end position="160"/>
    </location>
</feature>
<feature type="compositionally biased region" description="Polar residues" evidence="1">
    <location>
        <begin position="1"/>
        <end position="10"/>
    </location>
</feature>
<dbReference type="PANTHER" id="PTHR39607">
    <property type="entry name" value="XANTHOCILLIN BIOSYNTHESIS CLUSTER TRANSCRIPTION FACTOR XANC-RELATED"/>
    <property type="match status" value="1"/>
</dbReference>
<dbReference type="CDD" id="cd14688">
    <property type="entry name" value="bZIP_YAP"/>
    <property type="match status" value="1"/>
</dbReference>
<dbReference type="PANTHER" id="PTHR39607:SF2">
    <property type="entry name" value="BZIP DOMAIN-CONTAINING PROTEIN"/>
    <property type="match status" value="1"/>
</dbReference>
<dbReference type="AlphaFoldDB" id="A0A2T3YSG7"/>
<evidence type="ECO:0000259" key="2">
    <source>
        <dbReference type="PROSITE" id="PS00036"/>
    </source>
</evidence>
<dbReference type="OrthoDB" id="5387389at2759"/>
<dbReference type="GO" id="GO:0003700">
    <property type="term" value="F:DNA-binding transcription factor activity"/>
    <property type="evidence" value="ECO:0007669"/>
    <property type="project" value="InterPro"/>
</dbReference>
<name>A0A2T3YSG7_TRIA4</name>
<dbReference type="InterPro" id="IPR052635">
    <property type="entry name" value="Sec_Metab_Biosynth_Reg"/>
</dbReference>
<dbReference type="EMBL" id="KZ679275">
    <property type="protein sequence ID" value="PTB35469.1"/>
    <property type="molecule type" value="Genomic_DNA"/>
</dbReference>
<feature type="region of interest" description="Disordered" evidence="1">
    <location>
        <begin position="1"/>
        <end position="95"/>
    </location>
</feature>
<evidence type="ECO:0000313" key="3">
    <source>
        <dbReference type="EMBL" id="PTB35469.1"/>
    </source>
</evidence>
<feature type="compositionally biased region" description="Low complexity" evidence="1">
    <location>
        <begin position="13"/>
        <end position="27"/>
    </location>
</feature>